<dbReference type="GO" id="GO:0051287">
    <property type="term" value="F:NAD binding"/>
    <property type="evidence" value="ECO:0007669"/>
    <property type="project" value="InterPro"/>
</dbReference>
<dbReference type="EMBL" id="BBLG01000007">
    <property type="protein sequence ID" value="GAK77269.1"/>
    <property type="molecule type" value="Genomic_DNA"/>
</dbReference>
<dbReference type="SUPFAM" id="SSF51735">
    <property type="entry name" value="NAD(P)-binding Rossmann-fold domains"/>
    <property type="match status" value="1"/>
</dbReference>
<dbReference type="GO" id="GO:0003979">
    <property type="term" value="F:UDP-glucose 6-dehydrogenase activity"/>
    <property type="evidence" value="ECO:0007669"/>
    <property type="project" value="UniProtKB-EC"/>
</dbReference>
<organism evidence="2 3">
    <name type="scientific">Nonlabens ulvanivorans</name>
    <name type="common">Persicivirga ulvanivorans</name>
    <dbReference type="NCBI Taxonomy" id="906888"/>
    <lineage>
        <taxon>Bacteria</taxon>
        <taxon>Pseudomonadati</taxon>
        <taxon>Bacteroidota</taxon>
        <taxon>Flavobacteriia</taxon>
        <taxon>Flavobacteriales</taxon>
        <taxon>Flavobacteriaceae</taxon>
        <taxon>Nonlabens</taxon>
    </lineage>
</organism>
<accession>A0A081DEC3</accession>
<dbReference type="EC" id="1.1.1.22" evidence="2"/>
<dbReference type="AlphaFoldDB" id="A0A081DEC3"/>
<sequence length="55" mass="6193">MINQYHQSNGKKITVIGLGYVGLPLARLFATKYSVVGFDIKLHELMKLTMVSIVR</sequence>
<comment type="caution">
    <text evidence="2">The sequence shown here is derived from an EMBL/GenBank/DDBJ whole genome shotgun (WGS) entry which is preliminary data.</text>
</comment>
<dbReference type="InterPro" id="IPR001732">
    <property type="entry name" value="UDP-Glc/GDP-Man_DH_N"/>
</dbReference>
<dbReference type="Gene3D" id="3.40.50.720">
    <property type="entry name" value="NAD(P)-binding Rossmann-like Domain"/>
    <property type="match status" value="1"/>
</dbReference>
<proteinExistence type="predicted"/>
<dbReference type="InterPro" id="IPR036291">
    <property type="entry name" value="NAD(P)-bd_dom_sf"/>
</dbReference>
<feature type="domain" description="UDP-glucose/GDP-mannose dehydrogenase N-terminal" evidence="1">
    <location>
        <begin position="11"/>
        <end position="49"/>
    </location>
</feature>
<dbReference type="Pfam" id="PF03721">
    <property type="entry name" value="UDPG_MGDP_dh_N"/>
    <property type="match status" value="1"/>
</dbReference>
<evidence type="ECO:0000313" key="3">
    <source>
        <dbReference type="Proteomes" id="UP000028980"/>
    </source>
</evidence>
<name>A0A081DEC3_NONUL</name>
<evidence type="ECO:0000259" key="1">
    <source>
        <dbReference type="Pfam" id="PF03721"/>
    </source>
</evidence>
<dbReference type="Proteomes" id="UP000028980">
    <property type="component" value="Unassembled WGS sequence"/>
</dbReference>
<evidence type="ECO:0000313" key="2">
    <source>
        <dbReference type="EMBL" id="GAK77269.1"/>
    </source>
</evidence>
<gene>
    <name evidence="2" type="ORF">JCM19296_2874</name>
</gene>
<keyword evidence="2" id="KW-0560">Oxidoreductase</keyword>
<protein>
    <submittedName>
        <fullName evidence="2">UDP-glucose dehydrogenase</fullName>
        <ecNumber evidence="2">1.1.1.22</ecNumber>
    </submittedName>
</protein>
<reference evidence="2 3" key="1">
    <citation type="journal article" date="2014" name="Genome Announc.">
        <title>Draft Genome Sequences of Marine Flavobacterium Nonlabens Strains NR17, NR24, NR27, NR32, NR33, and Ara13.</title>
        <authorList>
            <person name="Nakanishi M."/>
            <person name="Meirelles P."/>
            <person name="Suzuki R."/>
            <person name="Takatani N."/>
            <person name="Mino S."/>
            <person name="Suda W."/>
            <person name="Oshima K."/>
            <person name="Hattori M."/>
            <person name="Ohkuma M."/>
            <person name="Hosokawa M."/>
            <person name="Miyashita K."/>
            <person name="Thompson F.L."/>
            <person name="Niwa A."/>
            <person name="Sawabe T."/>
            <person name="Sawabe T."/>
        </authorList>
    </citation>
    <scope>NUCLEOTIDE SEQUENCE [LARGE SCALE GENOMIC DNA]</scope>
    <source>
        <strain evidence="3">JCM19296</strain>
    </source>
</reference>